<dbReference type="AlphaFoldDB" id="A0AA88Y4K3"/>
<sequence>MDYDDVLEQVGDLGPYQKRLLVIALLPIIYNAFGQSMNNFVLGNHLYRCRIPWFPNDTYAIQDDVHASIVNVSIPLTEDDDYDKCHIIINGTEEKCHNWVFDDSVFTRTANSQVRPVRKLALNTSKSVLMNSQEIIVAMIEKWHVVSCPSLPDMRTVQKYISKLHLAIDALWQRLEILSMKFIIKLDESIFGDLQFTSSDTSLVVKIVNIEIYVL</sequence>
<gene>
    <name evidence="2" type="ORF">FSP39_014718</name>
</gene>
<keyword evidence="1" id="KW-1133">Transmembrane helix</keyword>
<dbReference type="EMBL" id="VSWD01000007">
    <property type="protein sequence ID" value="KAK3097943.1"/>
    <property type="molecule type" value="Genomic_DNA"/>
</dbReference>
<proteinExistence type="predicted"/>
<feature type="transmembrane region" description="Helical" evidence="1">
    <location>
        <begin position="20"/>
        <end position="42"/>
    </location>
</feature>
<accession>A0AA88Y4K3</accession>
<evidence type="ECO:0000313" key="2">
    <source>
        <dbReference type="EMBL" id="KAK3097943.1"/>
    </source>
</evidence>
<keyword evidence="1" id="KW-0472">Membrane</keyword>
<dbReference type="Proteomes" id="UP001186944">
    <property type="component" value="Unassembled WGS sequence"/>
</dbReference>
<keyword evidence="1" id="KW-0812">Transmembrane</keyword>
<evidence type="ECO:0000313" key="3">
    <source>
        <dbReference type="Proteomes" id="UP001186944"/>
    </source>
</evidence>
<comment type="caution">
    <text evidence="2">The sequence shown here is derived from an EMBL/GenBank/DDBJ whole genome shotgun (WGS) entry which is preliminary data.</text>
</comment>
<reference evidence="2" key="1">
    <citation type="submission" date="2019-08" db="EMBL/GenBank/DDBJ databases">
        <title>The improved chromosome-level genome for the pearl oyster Pinctada fucata martensii using PacBio sequencing and Hi-C.</title>
        <authorList>
            <person name="Zheng Z."/>
        </authorList>
    </citation>
    <scope>NUCLEOTIDE SEQUENCE</scope>
    <source>
        <strain evidence="2">ZZ-2019</strain>
        <tissue evidence="2">Adductor muscle</tissue>
    </source>
</reference>
<name>A0AA88Y4K3_PINIB</name>
<protein>
    <submittedName>
        <fullName evidence="2">Uncharacterized protein</fullName>
    </submittedName>
</protein>
<organism evidence="2 3">
    <name type="scientific">Pinctada imbricata</name>
    <name type="common">Atlantic pearl-oyster</name>
    <name type="synonym">Pinctada martensii</name>
    <dbReference type="NCBI Taxonomy" id="66713"/>
    <lineage>
        <taxon>Eukaryota</taxon>
        <taxon>Metazoa</taxon>
        <taxon>Spiralia</taxon>
        <taxon>Lophotrochozoa</taxon>
        <taxon>Mollusca</taxon>
        <taxon>Bivalvia</taxon>
        <taxon>Autobranchia</taxon>
        <taxon>Pteriomorphia</taxon>
        <taxon>Pterioida</taxon>
        <taxon>Pterioidea</taxon>
        <taxon>Pteriidae</taxon>
        <taxon>Pinctada</taxon>
    </lineage>
</organism>
<evidence type="ECO:0000256" key="1">
    <source>
        <dbReference type="SAM" id="Phobius"/>
    </source>
</evidence>
<keyword evidence="3" id="KW-1185">Reference proteome</keyword>